<reference evidence="1" key="1">
    <citation type="journal article" date="2015" name="Nature">
        <title>Complex archaea that bridge the gap between prokaryotes and eukaryotes.</title>
        <authorList>
            <person name="Spang A."/>
            <person name="Saw J.H."/>
            <person name="Jorgensen S.L."/>
            <person name="Zaremba-Niedzwiedzka K."/>
            <person name="Martijn J."/>
            <person name="Lind A.E."/>
            <person name="van Eijk R."/>
            <person name="Schleper C."/>
            <person name="Guy L."/>
            <person name="Ettema T.J."/>
        </authorList>
    </citation>
    <scope>NUCLEOTIDE SEQUENCE</scope>
</reference>
<dbReference type="AlphaFoldDB" id="A0A0F9H4B4"/>
<accession>A0A0F9H4B4</accession>
<name>A0A0F9H4B4_9ZZZZ</name>
<evidence type="ECO:0000313" key="1">
    <source>
        <dbReference type="EMBL" id="KKM05870.1"/>
    </source>
</evidence>
<sequence>MGLQLNIGSGQRPFGSPWINLDKVAHPGMPKPDV</sequence>
<gene>
    <name evidence="1" type="ORF">LCGC14_1749790</name>
</gene>
<proteinExistence type="predicted"/>
<dbReference type="EMBL" id="LAZR01016125">
    <property type="protein sequence ID" value="KKM05870.1"/>
    <property type="molecule type" value="Genomic_DNA"/>
</dbReference>
<protein>
    <submittedName>
        <fullName evidence="1">Uncharacterized protein</fullName>
    </submittedName>
</protein>
<feature type="non-terminal residue" evidence="1">
    <location>
        <position position="34"/>
    </location>
</feature>
<organism evidence="1">
    <name type="scientific">marine sediment metagenome</name>
    <dbReference type="NCBI Taxonomy" id="412755"/>
    <lineage>
        <taxon>unclassified sequences</taxon>
        <taxon>metagenomes</taxon>
        <taxon>ecological metagenomes</taxon>
    </lineage>
</organism>
<comment type="caution">
    <text evidence="1">The sequence shown here is derived from an EMBL/GenBank/DDBJ whole genome shotgun (WGS) entry which is preliminary data.</text>
</comment>